<sequence>MLFFLPLSTKRLNQKVKLNDSLEKIFYAAGSVFQKKGFARACMKEIAAAAGINKVILHYCFKNK</sequence>
<dbReference type="InterPro" id="IPR001647">
    <property type="entry name" value="HTH_TetR"/>
</dbReference>
<comment type="caution">
    <text evidence="4">The sequence shown here is derived from an EMBL/GenBank/DDBJ whole genome shotgun (WGS) entry which is preliminary data.</text>
</comment>
<dbReference type="EMBL" id="SMFO01000012">
    <property type="protein sequence ID" value="TDE02113.1"/>
    <property type="molecule type" value="Genomic_DNA"/>
</dbReference>
<dbReference type="PROSITE" id="PS50977">
    <property type="entry name" value="HTH_TETR_2"/>
    <property type="match status" value="1"/>
</dbReference>
<evidence type="ECO:0000313" key="5">
    <source>
        <dbReference type="Proteomes" id="UP000294597"/>
    </source>
</evidence>
<feature type="domain" description="HTH tetR-type" evidence="3">
    <location>
        <begin position="19"/>
        <end position="64"/>
    </location>
</feature>
<accession>A0A4R5CWC2</accession>
<dbReference type="Gene3D" id="1.10.357.10">
    <property type="entry name" value="Tetracycline Repressor, domain 2"/>
    <property type="match status" value="1"/>
</dbReference>
<evidence type="ECO:0000256" key="1">
    <source>
        <dbReference type="ARBA" id="ARBA00023125"/>
    </source>
</evidence>
<dbReference type="PRINTS" id="PR00455">
    <property type="entry name" value="HTHTETR"/>
</dbReference>
<keyword evidence="1 2" id="KW-0238">DNA-binding</keyword>
<dbReference type="InterPro" id="IPR009057">
    <property type="entry name" value="Homeodomain-like_sf"/>
</dbReference>
<name>A0A4R5CWC2_9FLAO</name>
<dbReference type="Proteomes" id="UP000294597">
    <property type="component" value="Unassembled WGS sequence"/>
</dbReference>
<dbReference type="AlphaFoldDB" id="A0A4R5CWC2"/>
<evidence type="ECO:0000259" key="3">
    <source>
        <dbReference type="PROSITE" id="PS50977"/>
    </source>
</evidence>
<gene>
    <name evidence="4" type="ORF">E0F98_13430</name>
</gene>
<organism evidence="4 5">
    <name type="scientific">Flavobacterium hiemivividum</name>
    <dbReference type="NCBI Taxonomy" id="2541734"/>
    <lineage>
        <taxon>Bacteria</taxon>
        <taxon>Pseudomonadati</taxon>
        <taxon>Bacteroidota</taxon>
        <taxon>Flavobacteriia</taxon>
        <taxon>Flavobacteriales</taxon>
        <taxon>Flavobacteriaceae</taxon>
        <taxon>Flavobacterium</taxon>
    </lineage>
</organism>
<dbReference type="GO" id="GO:0003677">
    <property type="term" value="F:DNA binding"/>
    <property type="evidence" value="ECO:0007669"/>
    <property type="project" value="UniProtKB-UniRule"/>
</dbReference>
<protein>
    <submittedName>
        <fullName evidence="4">TetR/AcrR family transcriptional regulator</fullName>
    </submittedName>
</protein>
<evidence type="ECO:0000256" key="2">
    <source>
        <dbReference type="PROSITE-ProRule" id="PRU00335"/>
    </source>
</evidence>
<dbReference type="Pfam" id="PF00440">
    <property type="entry name" value="TetR_N"/>
    <property type="match status" value="1"/>
</dbReference>
<dbReference type="SUPFAM" id="SSF46689">
    <property type="entry name" value="Homeodomain-like"/>
    <property type="match status" value="1"/>
</dbReference>
<keyword evidence="5" id="KW-1185">Reference proteome</keyword>
<evidence type="ECO:0000313" key="4">
    <source>
        <dbReference type="EMBL" id="TDE02113.1"/>
    </source>
</evidence>
<feature type="DNA-binding region" description="H-T-H motif" evidence="2">
    <location>
        <begin position="42"/>
        <end position="61"/>
    </location>
</feature>
<proteinExistence type="predicted"/>
<reference evidence="4 5" key="1">
    <citation type="submission" date="2019-03" db="EMBL/GenBank/DDBJ databases">
        <title>Flavobacterium TSA-D2 sp. nov., isolated from arctic soil.</title>
        <authorList>
            <person name="Chaudhary D.K."/>
        </authorList>
    </citation>
    <scope>NUCLEOTIDE SEQUENCE [LARGE SCALE GENOMIC DNA]</scope>
    <source>
        <strain evidence="4 5">TSA-D2</strain>
    </source>
</reference>